<dbReference type="EMBL" id="ML769408">
    <property type="protein sequence ID" value="KAE9405577.1"/>
    <property type="molecule type" value="Genomic_DNA"/>
</dbReference>
<proteinExistence type="predicted"/>
<feature type="non-terminal residue" evidence="1">
    <location>
        <position position="98"/>
    </location>
</feature>
<evidence type="ECO:0000313" key="2">
    <source>
        <dbReference type="Proteomes" id="UP000799118"/>
    </source>
</evidence>
<dbReference type="Proteomes" id="UP000799118">
    <property type="component" value="Unassembled WGS sequence"/>
</dbReference>
<gene>
    <name evidence="1" type="ORF">BT96DRAFT_791989</name>
</gene>
<organism evidence="1 2">
    <name type="scientific">Gymnopus androsaceus JB14</name>
    <dbReference type="NCBI Taxonomy" id="1447944"/>
    <lineage>
        <taxon>Eukaryota</taxon>
        <taxon>Fungi</taxon>
        <taxon>Dikarya</taxon>
        <taxon>Basidiomycota</taxon>
        <taxon>Agaricomycotina</taxon>
        <taxon>Agaricomycetes</taxon>
        <taxon>Agaricomycetidae</taxon>
        <taxon>Agaricales</taxon>
        <taxon>Marasmiineae</taxon>
        <taxon>Omphalotaceae</taxon>
        <taxon>Gymnopus</taxon>
    </lineage>
</organism>
<name>A0A6A4I924_9AGAR</name>
<protein>
    <submittedName>
        <fullName evidence="1">Uncharacterized protein</fullName>
    </submittedName>
</protein>
<evidence type="ECO:0000313" key="1">
    <source>
        <dbReference type="EMBL" id="KAE9405577.1"/>
    </source>
</evidence>
<keyword evidence="2" id="KW-1185">Reference proteome</keyword>
<sequence>RITEAETEVQCIDDEISKLKLQKEAKLVEIVSLQDILSPIRRVPLEILSEIFESACVQDDEDGVFLSVRRAMRCALVITAVCSAWRKVALATPRIWSM</sequence>
<reference evidence="1" key="1">
    <citation type="journal article" date="2019" name="Environ. Microbiol.">
        <title>Fungal ecological strategies reflected in gene transcription - a case study of two litter decomposers.</title>
        <authorList>
            <person name="Barbi F."/>
            <person name="Kohler A."/>
            <person name="Barry K."/>
            <person name="Baskaran P."/>
            <person name="Daum C."/>
            <person name="Fauchery L."/>
            <person name="Ihrmark K."/>
            <person name="Kuo A."/>
            <person name="LaButti K."/>
            <person name="Lipzen A."/>
            <person name="Morin E."/>
            <person name="Grigoriev I.V."/>
            <person name="Henrissat B."/>
            <person name="Lindahl B."/>
            <person name="Martin F."/>
        </authorList>
    </citation>
    <scope>NUCLEOTIDE SEQUENCE</scope>
    <source>
        <strain evidence="1">JB14</strain>
    </source>
</reference>
<dbReference type="OrthoDB" id="2269034at2759"/>
<feature type="non-terminal residue" evidence="1">
    <location>
        <position position="1"/>
    </location>
</feature>
<dbReference type="AlphaFoldDB" id="A0A6A4I924"/>
<accession>A0A6A4I924</accession>